<evidence type="ECO:0000256" key="3">
    <source>
        <dbReference type="ARBA" id="ARBA00023012"/>
    </source>
</evidence>
<name>A0A1H1XIU7_9MICO</name>
<dbReference type="AlphaFoldDB" id="A0A1H1XIU7"/>
<dbReference type="InterPro" id="IPR036890">
    <property type="entry name" value="HATPase_C_sf"/>
</dbReference>
<sequence length="574" mass="60613">MESSPLSLPEGPRVELDRALRELVERADEVMHTQGRLRALLHATQAVVEQIELTEVLRSIVEAAVELVDAEYGALGVLAPQAGLEEFIHVGMPDDLVRRIGHLPEGHGVLGALIDHPAPIRLKDLGEDPRSVGFPEGHPPMHSFLGVPVSVRGEVFGNLYLTNQRGGEFTDEDIELISALAAAAGVAIDNARRFAEARMREAWAAASAQVVAALLTDPDTEGTAALLVDELATRGAADRIALLVADDEGHALRVVEARGIEAAAIDGAVIAAERTLGAVVLEGGESRATPGGRINGVADALALERDGHVGPVLFVVIRKDGAPTALLVAGRRPGNPHFTAAEMRIAEDFAERVSLANELARAREAQQRSVLLEDRARIARDLHDHVVQQLYGAGLDLHAVATISDDPASARIDAAVAAIDEAIAQVRTIVFALTPRTDGVSSLRHRVLDLVAYASSHLPKPVAVTFTGPVDLVAEGALADELTASVRELLSNAVRHSGARSVQLTVVAVDGTVTAEVSDDGSGIDPSVVRRSGLENLRVRAERLGGTFLVETAPDGTHASWSVPTEPTRTEAVS</sequence>
<dbReference type="Gene3D" id="1.20.5.1930">
    <property type="match status" value="1"/>
</dbReference>
<dbReference type="InterPro" id="IPR011712">
    <property type="entry name" value="Sig_transdc_His_kin_sub3_dim/P"/>
</dbReference>
<proteinExistence type="predicted"/>
<organism evidence="7 8">
    <name type="scientific">Agromyces flavus</name>
    <dbReference type="NCBI Taxonomy" id="589382"/>
    <lineage>
        <taxon>Bacteria</taxon>
        <taxon>Bacillati</taxon>
        <taxon>Actinomycetota</taxon>
        <taxon>Actinomycetes</taxon>
        <taxon>Micrococcales</taxon>
        <taxon>Microbacteriaceae</taxon>
        <taxon>Agromyces</taxon>
    </lineage>
</organism>
<protein>
    <submittedName>
        <fullName evidence="7">Histidine kinase-, DNA gyrase B-, and HSP90-like ATPase</fullName>
    </submittedName>
</protein>
<keyword evidence="2 7" id="KW-0418">Kinase</keyword>
<dbReference type="CDD" id="cd16917">
    <property type="entry name" value="HATPase_UhpB-NarQ-NarX-like"/>
    <property type="match status" value="1"/>
</dbReference>
<dbReference type="PANTHER" id="PTHR24421:SF56">
    <property type="entry name" value="OXYGEN SENSOR HISTIDINE KINASE RESPONSE REGULATOR DOST"/>
    <property type="match status" value="1"/>
</dbReference>
<evidence type="ECO:0000256" key="4">
    <source>
        <dbReference type="SAM" id="MobiDB-lite"/>
    </source>
</evidence>
<evidence type="ECO:0000256" key="1">
    <source>
        <dbReference type="ARBA" id="ARBA00022679"/>
    </source>
</evidence>
<dbReference type="Proteomes" id="UP000199482">
    <property type="component" value="Chromosome I"/>
</dbReference>
<evidence type="ECO:0000313" key="7">
    <source>
        <dbReference type="EMBL" id="SDT09137.1"/>
    </source>
</evidence>
<dbReference type="SMART" id="SM00387">
    <property type="entry name" value="HATPase_c"/>
    <property type="match status" value="1"/>
</dbReference>
<dbReference type="SUPFAM" id="SSF55874">
    <property type="entry name" value="ATPase domain of HSP90 chaperone/DNA topoisomerase II/histidine kinase"/>
    <property type="match status" value="1"/>
</dbReference>
<dbReference type="SMART" id="SM00065">
    <property type="entry name" value="GAF"/>
    <property type="match status" value="2"/>
</dbReference>
<evidence type="ECO:0000259" key="6">
    <source>
        <dbReference type="SMART" id="SM00387"/>
    </source>
</evidence>
<feature type="domain" description="GAF" evidence="5">
    <location>
        <begin position="52"/>
        <end position="198"/>
    </location>
</feature>
<evidence type="ECO:0000256" key="2">
    <source>
        <dbReference type="ARBA" id="ARBA00022777"/>
    </source>
</evidence>
<dbReference type="Gene3D" id="3.30.565.10">
    <property type="entry name" value="Histidine kinase-like ATPase, C-terminal domain"/>
    <property type="match status" value="1"/>
</dbReference>
<keyword evidence="3" id="KW-0902">Two-component regulatory system</keyword>
<dbReference type="Pfam" id="PF07730">
    <property type="entry name" value="HisKA_3"/>
    <property type="match status" value="1"/>
</dbReference>
<dbReference type="InterPro" id="IPR029016">
    <property type="entry name" value="GAF-like_dom_sf"/>
</dbReference>
<accession>A0A1H1XIU7</accession>
<dbReference type="GO" id="GO:0016020">
    <property type="term" value="C:membrane"/>
    <property type="evidence" value="ECO:0007669"/>
    <property type="project" value="InterPro"/>
</dbReference>
<dbReference type="Pfam" id="PF13185">
    <property type="entry name" value="GAF_2"/>
    <property type="match status" value="1"/>
</dbReference>
<feature type="domain" description="Histidine kinase/HSP90-like ATPase" evidence="6">
    <location>
        <begin position="477"/>
        <end position="567"/>
    </location>
</feature>
<dbReference type="InterPro" id="IPR003594">
    <property type="entry name" value="HATPase_dom"/>
</dbReference>
<evidence type="ECO:0000259" key="5">
    <source>
        <dbReference type="SMART" id="SM00065"/>
    </source>
</evidence>
<evidence type="ECO:0000313" key="8">
    <source>
        <dbReference type="Proteomes" id="UP000199482"/>
    </source>
</evidence>
<keyword evidence="1" id="KW-0808">Transferase</keyword>
<dbReference type="GO" id="GO:0046983">
    <property type="term" value="F:protein dimerization activity"/>
    <property type="evidence" value="ECO:0007669"/>
    <property type="project" value="InterPro"/>
</dbReference>
<feature type="compositionally biased region" description="Polar residues" evidence="4">
    <location>
        <begin position="559"/>
        <end position="574"/>
    </location>
</feature>
<dbReference type="InterPro" id="IPR003018">
    <property type="entry name" value="GAF"/>
</dbReference>
<gene>
    <name evidence="7" type="ORF">SAMN04489721_2496</name>
</gene>
<reference evidence="8" key="1">
    <citation type="submission" date="2016-10" db="EMBL/GenBank/DDBJ databases">
        <authorList>
            <person name="Varghese N."/>
            <person name="Submissions S."/>
        </authorList>
    </citation>
    <scope>NUCLEOTIDE SEQUENCE [LARGE SCALE GENOMIC DNA]</scope>
    <source>
        <strain evidence="8">CPCC 202695</strain>
    </source>
</reference>
<dbReference type="STRING" id="589382.SAMN04489721_2496"/>
<dbReference type="EMBL" id="LT629755">
    <property type="protein sequence ID" value="SDT09137.1"/>
    <property type="molecule type" value="Genomic_DNA"/>
</dbReference>
<dbReference type="SUPFAM" id="SSF55781">
    <property type="entry name" value="GAF domain-like"/>
    <property type="match status" value="2"/>
</dbReference>
<dbReference type="Gene3D" id="3.30.450.40">
    <property type="match status" value="2"/>
</dbReference>
<dbReference type="Pfam" id="PF02518">
    <property type="entry name" value="HATPase_c"/>
    <property type="match status" value="1"/>
</dbReference>
<dbReference type="GO" id="GO:0000155">
    <property type="term" value="F:phosphorelay sensor kinase activity"/>
    <property type="evidence" value="ECO:0007669"/>
    <property type="project" value="InterPro"/>
</dbReference>
<dbReference type="PANTHER" id="PTHR24421">
    <property type="entry name" value="NITRATE/NITRITE SENSOR PROTEIN NARX-RELATED"/>
    <property type="match status" value="1"/>
</dbReference>
<feature type="region of interest" description="Disordered" evidence="4">
    <location>
        <begin position="555"/>
        <end position="574"/>
    </location>
</feature>
<dbReference type="InterPro" id="IPR050482">
    <property type="entry name" value="Sensor_HK_TwoCompSys"/>
</dbReference>
<feature type="domain" description="GAF" evidence="5">
    <location>
        <begin position="219"/>
        <end position="367"/>
    </location>
</feature>